<keyword evidence="3" id="KW-1185">Reference proteome</keyword>
<evidence type="ECO:0008006" key="4">
    <source>
        <dbReference type="Google" id="ProtNLM"/>
    </source>
</evidence>
<dbReference type="Proteomes" id="UP000320672">
    <property type="component" value="Chromosome"/>
</dbReference>
<feature type="transmembrane region" description="Helical" evidence="1">
    <location>
        <begin position="181"/>
        <end position="202"/>
    </location>
</feature>
<feature type="transmembrane region" description="Helical" evidence="1">
    <location>
        <begin position="156"/>
        <end position="175"/>
    </location>
</feature>
<name>A0A517MNF7_9BACT</name>
<dbReference type="KEGG" id="rml:FF011L_52140"/>
<proteinExistence type="predicted"/>
<accession>A0A517MNF7</accession>
<feature type="transmembrane region" description="Helical" evidence="1">
    <location>
        <begin position="61"/>
        <end position="78"/>
    </location>
</feature>
<dbReference type="AlphaFoldDB" id="A0A517MNF7"/>
<sequence>MIGWLLLLAVSWRLWVPSDLFPSIPLLGIPSLPPVLDVVLLGAWVALLLAVIAFGKRHREALFVGLALLGVCLVLLNQHRLQPWFYQAILLSILFAALKPERGLAAVRWLTIGIYLFSSLGKIDSQFLHTVGQQFLQTIVQPTGIDISSWPASSRLWMAGLFPAGEFVIVLGLMVRPTRKLAAWLAIGMHTTMILVLSPLGLGHQPGVLLWNVMMIVQLIVLFRLLDRSPADAAPASTEPAAQAVSLPPKRFAAPFALAILAAAMLLPLGERFGFWDHWPSWALYSPHSSRVDLQIHGSAANKLPPHIKAHLAPPDEMGWQTLALDRWSIDTLGVPIYPQARFQLGVANSVIDRYGLERASRGRLRGVADRWTGERETVSFQNATEREKLSERYWLSSQPR</sequence>
<feature type="transmembrane region" description="Helical" evidence="1">
    <location>
        <begin position="252"/>
        <end position="270"/>
    </location>
</feature>
<evidence type="ECO:0000256" key="1">
    <source>
        <dbReference type="SAM" id="Phobius"/>
    </source>
</evidence>
<feature type="transmembrane region" description="Helical" evidence="1">
    <location>
        <begin position="209"/>
        <end position="226"/>
    </location>
</feature>
<dbReference type="EMBL" id="CP036262">
    <property type="protein sequence ID" value="QDS96404.1"/>
    <property type="molecule type" value="Genomic_DNA"/>
</dbReference>
<keyword evidence="1" id="KW-0472">Membrane</keyword>
<evidence type="ECO:0000313" key="3">
    <source>
        <dbReference type="Proteomes" id="UP000320672"/>
    </source>
</evidence>
<reference evidence="2 3" key="1">
    <citation type="submission" date="2019-02" db="EMBL/GenBank/DDBJ databases">
        <title>Deep-cultivation of Planctomycetes and their phenomic and genomic characterization uncovers novel biology.</title>
        <authorList>
            <person name="Wiegand S."/>
            <person name="Jogler M."/>
            <person name="Boedeker C."/>
            <person name="Pinto D."/>
            <person name="Vollmers J."/>
            <person name="Rivas-Marin E."/>
            <person name="Kohn T."/>
            <person name="Peeters S.H."/>
            <person name="Heuer A."/>
            <person name="Rast P."/>
            <person name="Oberbeckmann S."/>
            <person name="Bunk B."/>
            <person name="Jeske O."/>
            <person name="Meyerdierks A."/>
            <person name="Storesund J.E."/>
            <person name="Kallscheuer N."/>
            <person name="Luecker S."/>
            <person name="Lage O.M."/>
            <person name="Pohl T."/>
            <person name="Merkel B.J."/>
            <person name="Hornburger P."/>
            <person name="Mueller R.-W."/>
            <person name="Bruemmer F."/>
            <person name="Labrenz M."/>
            <person name="Spormann A.M."/>
            <person name="Op den Camp H."/>
            <person name="Overmann J."/>
            <person name="Amann R."/>
            <person name="Jetten M.S.M."/>
            <person name="Mascher T."/>
            <person name="Medema M.H."/>
            <person name="Devos D.P."/>
            <person name="Kaster A.-K."/>
            <person name="Ovreas L."/>
            <person name="Rohde M."/>
            <person name="Galperin M.Y."/>
            <person name="Jogler C."/>
        </authorList>
    </citation>
    <scope>NUCLEOTIDE SEQUENCE [LARGE SCALE GENOMIC DNA]</scope>
    <source>
        <strain evidence="2 3">FF011L</strain>
    </source>
</reference>
<protein>
    <recommendedName>
        <fullName evidence="4">Vitamin K-dependent gamma-carboxylase</fullName>
    </recommendedName>
</protein>
<keyword evidence="1" id="KW-1133">Transmembrane helix</keyword>
<organism evidence="2 3">
    <name type="scientific">Roseimaritima multifibrata</name>
    <dbReference type="NCBI Taxonomy" id="1930274"/>
    <lineage>
        <taxon>Bacteria</taxon>
        <taxon>Pseudomonadati</taxon>
        <taxon>Planctomycetota</taxon>
        <taxon>Planctomycetia</taxon>
        <taxon>Pirellulales</taxon>
        <taxon>Pirellulaceae</taxon>
        <taxon>Roseimaritima</taxon>
    </lineage>
</organism>
<gene>
    <name evidence="2" type="ORF">FF011L_52140</name>
</gene>
<keyword evidence="1" id="KW-0812">Transmembrane</keyword>
<feature type="transmembrane region" description="Helical" evidence="1">
    <location>
        <begin position="36"/>
        <end position="54"/>
    </location>
</feature>
<evidence type="ECO:0000313" key="2">
    <source>
        <dbReference type="EMBL" id="QDS96404.1"/>
    </source>
</evidence>